<protein>
    <recommendedName>
        <fullName evidence="5">PBS lyase</fullName>
    </recommendedName>
</protein>
<dbReference type="PROSITE" id="PS50077">
    <property type="entry name" value="HEAT_REPEAT"/>
    <property type="match status" value="1"/>
</dbReference>
<dbReference type="InterPro" id="IPR004155">
    <property type="entry name" value="PBS_lyase_HEAT"/>
</dbReference>
<reference evidence="4" key="1">
    <citation type="submission" date="2017-09" db="EMBL/GenBank/DDBJ databases">
        <title>Depth-based differentiation of microbial function through sediment-hosted aquifers and enrichment of novel symbionts in the deep terrestrial subsurface.</title>
        <authorList>
            <person name="Probst A.J."/>
            <person name="Ladd B."/>
            <person name="Jarett J.K."/>
            <person name="Geller-Mcgrath D.E."/>
            <person name="Sieber C.M.K."/>
            <person name="Emerson J.B."/>
            <person name="Anantharaman K."/>
            <person name="Thomas B.C."/>
            <person name="Malmstrom R."/>
            <person name="Stieglmeier M."/>
            <person name="Klingl A."/>
            <person name="Woyke T."/>
            <person name="Ryan C.M."/>
            <person name="Banfield J.F."/>
        </authorList>
    </citation>
    <scope>NUCLEOTIDE SEQUENCE [LARGE SCALE GENOMIC DNA]</scope>
</reference>
<comment type="function">
    <text evidence="1">Catalyzes the hydroxylation of the N(6)-(4-aminobutyl)-L-lysine intermediate produced by deoxyhypusine synthase/DHPS on a critical lysine of the eukaryotic translation initiation factor 5A/eIF-5A. This is the second step of the post-translational modification of that lysine into an unusual amino acid residue named hypusine. Hypusination is unique to mature eIF-5A factor and is essential for its function.</text>
</comment>
<sequence length="464" mass="49064">MKRIAGIIIFLLLFCVYAPASSRSAGIVNPEEIGNTVPLPVLLDLLKNENSKVRERAAEILGENGDASAITALVDALKDGSAAVRRSAVEALARLSDSSITPVLAKMLKDPDKEIRGLTAEILGEIGGPAAVPALAEALKDKVAANRERAITSLGKIGDTAAITVLSGVLRKDREVALRVSAAYVLGNMGEAAVPALLKALSARSTKMYAAIALGKALEKTKDTAVIPALIKALDDRSIDIRKYIVISLAKLGKPAVIALADNLGDRSKNEEERKYSAEALGTIGDTSAVPALLEAMDDASGEIRNYAAGSLSRMGKSAIEQAGRKMVEREGSFDARLKNAFFLAKFGEEKTLQFLTKLLNYDAYRPRAAQALEQYYGGKVKKESSSREITCPVCGGAKACPGCGGSGKTVSAMLMPFTCGWCGGSGICPTCAGKGRITRLYYKYVYFPPGKITIGMPEIEPGD</sequence>
<dbReference type="Proteomes" id="UP000229307">
    <property type="component" value="Unassembled WGS sequence"/>
</dbReference>
<dbReference type="Pfam" id="PF13646">
    <property type="entry name" value="HEAT_2"/>
    <property type="match status" value="2"/>
</dbReference>
<dbReference type="InterPro" id="IPR016024">
    <property type="entry name" value="ARM-type_fold"/>
</dbReference>
<dbReference type="GO" id="GO:0051082">
    <property type="term" value="F:unfolded protein binding"/>
    <property type="evidence" value="ECO:0007669"/>
    <property type="project" value="InterPro"/>
</dbReference>
<dbReference type="Gene3D" id="2.60.260.20">
    <property type="entry name" value="Urease metallochaperone UreE, N-terminal domain"/>
    <property type="match status" value="1"/>
</dbReference>
<dbReference type="PANTHER" id="PTHR12697">
    <property type="entry name" value="PBS LYASE HEAT-LIKE PROTEIN"/>
    <property type="match status" value="1"/>
</dbReference>
<evidence type="ECO:0000313" key="3">
    <source>
        <dbReference type="EMBL" id="PIZ15240.1"/>
    </source>
</evidence>
<dbReference type="InterPro" id="IPR036410">
    <property type="entry name" value="HSP_DnaJ_Cys-rich_dom_sf"/>
</dbReference>
<keyword evidence="2" id="KW-0732">Signal</keyword>
<organism evidence="3 4">
    <name type="scientific">Candidatus Desantisbacteria bacterium CG_4_10_14_0_8_um_filter_48_22</name>
    <dbReference type="NCBI Taxonomy" id="1974543"/>
    <lineage>
        <taxon>Bacteria</taxon>
        <taxon>Candidatus Desantisiibacteriota</taxon>
    </lineage>
</organism>
<evidence type="ECO:0000256" key="1">
    <source>
        <dbReference type="ARBA" id="ARBA00045876"/>
    </source>
</evidence>
<evidence type="ECO:0000256" key="2">
    <source>
        <dbReference type="SAM" id="SignalP"/>
    </source>
</evidence>
<dbReference type="Gene3D" id="2.10.230.10">
    <property type="entry name" value="Heat shock protein DnaJ, cysteine-rich domain"/>
    <property type="match status" value="1"/>
</dbReference>
<evidence type="ECO:0000313" key="4">
    <source>
        <dbReference type="Proteomes" id="UP000229307"/>
    </source>
</evidence>
<dbReference type="GO" id="GO:0016491">
    <property type="term" value="F:oxidoreductase activity"/>
    <property type="evidence" value="ECO:0007669"/>
    <property type="project" value="TreeGrafter"/>
</dbReference>
<dbReference type="SUPFAM" id="SSF48371">
    <property type="entry name" value="ARM repeat"/>
    <property type="match status" value="1"/>
</dbReference>
<dbReference type="SUPFAM" id="SSF57938">
    <property type="entry name" value="DnaJ/Hsp40 cysteine-rich domain"/>
    <property type="match status" value="1"/>
</dbReference>
<proteinExistence type="predicted"/>
<dbReference type="GO" id="GO:0031072">
    <property type="term" value="F:heat shock protein binding"/>
    <property type="evidence" value="ECO:0007669"/>
    <property type="project" value="InterPro"/>
</dbReference>
<feature type="signal peptide" evidence="2">
    <location>
        <begin position="1"/>
        <end position="20"/>
    </location>
</feature>
<dbReference type="InterPro" id="IPR001305">
    <property type="entry name" value="HSP_DnaJ_Cys-rich_dom"/>
</dbReference>
<dbReference type="InterPro" id="IPR021133">
    <property type="entry name" value="HEAT_type_2"/>
</dbReference>
<dbReference type="EMBL" id="PFMR01000274">
    <property type="protein sequence ID" value="PIZ15240.1"/>
    <property type="molecule type" value="Genomic_DNA"/>
</dbReference>
<evidence type="ECO:0008006" key="5">
    <source>
        <dbReference type="Google" id="ProtNLM"/>
    </source>
</evidence>
<dbReference type="CDD" id="cd10719">
    <property type="entry name" value="DnaJ_zf"/>
    <property type="match status" value="1"/>
</dbReference>
<accession>A0A2M7S6Z4</accession>
<feature type="chain" id="PRO_5014831470" description="PBS lyase" evidence="2">
    <location>
        <begin position="21"/>
        <end position="464"/>
    </location>
</feature>
<dbReference type="Pfam" id="PF03130">
    <property type="entry name" value="HEAT_PBS"/>
    <property type="match status" value="2"/>
</dbReference>
<dbReference type="AlphaFoldDB" id="A0A2M7S6Z4"/>
<dbReference type="InterPro" id="IPR011989">
    <property type="entry name" value="ARM-like"/>
</dbReference>
<dbReference type="Gene3D" id="1.25.10.10">
    <property type="entry name" value="Leucine-rich Repeat Variant"/>
    <property type="match status" value="2"/>
</dbReference>
<dbReference type="SMART" id="SM00567">
    <property type="entry name" value="EZ_HEAT"/>
    <property type="match status" value="9"/>
</dbReference>
<name>A0A2M7S6Z4_9BACT</name>
<gene>
    <name evidence="3" type="ORF">COY52_10155</name>
</gene>
<comment type="caution">
    <text evidence="3">The sequence shown here is derived from an EMBL/GenBank/DDBJ whole genome shotgun (WGS) entry which is preliminary data.</text>
</comment>
<dbReference type="PANTHER" id="PTHR12697:SF5">
    <property type="entry name" value="DEOXYHYPUSINE HYDROXYLASE"/>
    <property type="match status" value="1"/>
</dbReference>